<dbReference type="AlphaFoldDB" id="A0A2P6S7R7"/>
<evidence type="ECO:0000313" key="9">
    <source>
        <dbReference type="Proteomes" id="UP000238479"/>
    </source>
</evidence>
<dbReference type="PANTHER" id="PTHR10997">
    <property type="entry name" value="IMPORTIN-7, 8, 11"/>
    <property type="match status" value="1"/>
</dbReference>
<protein>
    <recommendedName>
        <fullName evidence="7">Importin N-terminal domain-containing protein</fullName>
    </recommendedName>
</protein>
<evidence type="ECO:0000256" key="3">
    <source>
        <dbReference type="ARBA" id="ARBA00022448"/>
    </source>
</evidence>
<dbReference type="SUPFAM" id="SSF48371">
    <property type="entry name" value="ARM repeat"/>
    <property type="match status" value="1"/>
</dbReference>
<dbReference type="OrthoDB" id="1728647at2759"/>
<dbReference type="InterPro" id="IPR001494">
    <property type="entry name" value="Importin-beta_N"/>
</dbReference>
<dbReference type="GO" id="GO:0031267">
    <property type="term" value="F:small GTPase binding"/>
    <property type="evidence" value="ECO:0007669"/>
    <property type="project" value="InterPro"/>
</dbReference>
<dbReference type="GO" id="GO:0005635">
    <property type="term" value="C:nuclear envelope"/>
    <property type="evidence" value="ECO:0007669"/>
    <property type="project" value="TreeGrafter"/>
</dbReference>
<proteinExistence type="predicted"/>
<dbReference type="PANTHER" id="PTHR10997:SF18">
    <property type="entry name" value="D-IMPORTIN 7_RANBP7"/>
    <property type="match status" value="1"/>
</dbReference>
<keyword evidence="5" id="KW-0653">Protein transport</keyword>
<dbReference type="GO" id="GO:0005829">
    <property type="term" value="C:cytosol"/>
    <property type="evidence" value="ECO:0007669"/>
    <property type="project" value="TreeGrafter"/>
</dbReference>
<comment type="caution">
    <text evidence="8">The sequence shown here is derived from an EMBL/GenBank/DDBJ whole genome shotgun (WGS) entry which is preliminary data.</text>
</comment>
<evidence type="ECO:0000256" key="1">
    <source>
        <dbReference type="ARBA" id="ARBA00004123"/>
    </source>
</evidence>
<dbReference type="PROSITE" id="PS50166">
    <property type="entry name" value="IMPORTIN_B_NT"/>
    <property type="match status" value="1"/>
</dbReference>
<evidence type="ECO:0000313" key="8">
    <source>
        <dbReference type="EMBL" id="PRQ54728.1"/>
    </source>
</evidence>
<evidence type="ECO:0000256" key="4">
    <source>
        <dbReference type="ARBA" id="ARBA00022490"/>
    </source>
</evidence>
<dbReference type="EMBL" id="PDCK01000039">
    <property type="protein sequence ID" value="PRQ54728.1"/>
    <property type="molecule type" value="Genomic_DNA"/>
</dbReference>
<dbReference type="InterPro" id="IPR011989">
    <property type="entry name" value="ARM-like"/>
</dbReference>
<dbReference type="InterPro" id="IPR016024">
    <property type="entry name" value="ARM-type_fold"/>
</dbReference>
<dbReference type="SMART" id="SM00913">
    <property type="entry name" value="IBN_N"/>
    <property type="match status" value="1"/>
</dbReference>
<keyword evidence="6" id="KW-0539">Nucleus</keyword>
<reference evidence="8 9" key="1">
    <citation type="journal article" date="2018" name="Nat. Genet.">
        <title>The Rosa genome provides new insights in the design of modern roses.</title>
        <authorList>
            <person name="Bendahmane M."/>
        </authorList>
    </citation>
    <scope>NUCLEOTIDE SEQUENCE [LARGE SCALE GENOMIC DNA]</scope>
    <source>
        <strain evidence="9">cv. Old Blush</strain>
    </source>
</reference>
<dbReference type="Pfam" id="PF03810">
    <property type="entry name" value="IBN_N"/>
    <property type="match status" value="1"/>
</dbReference>
<comment type="subcellular location">
    <subcellularLocation>
        <location evidence="2">Cytoplasm</location>
    </subcellularLocation>
    <subcellularLocation>
        <location evidence="1">Nucleus</location>
    </subcellularLocation>
</comment>
<evidence type="ECO:0000259" key="7">
    <source>
        <dbReference type="PROSITE" id="PS50166"/>
    </source>
</evidence>
<sequence length="139" mass="15965">MEAFETSSGTTLRNAFDNVLSLFILILNIKPPSTASISLQIQYIPQHLVRLLQIIVDGNCDMGVRQVASIHFKNFIGKNWLPHEPDEQNKISQADKDVVREHVLVFVTQVPPLLRVQLGEFLKTIIYVDYPERWPRLLD</sequence>
<dbReference type="Proteomes" id="UP000238479">
    <property type="component" value="Chromosome 1"/>
</dbReference>
<keyword evidence="3" id="KW-0813">Transport</keyword>
<keyword evidence="9" id="KW-1185">Reference proteome</keyword>
<dbReference type="STRING" id="74649.A0A2P6S7R7"/>
<evidence type="ECO:0000256" key="5">
    <source>
        <dbReference type="ARBA" id="ARBA00022927"/>
    </source>
</evidence>
<dbReference type="Gene3D" id="1.25.10.10">
    <property type="entry name" value="Leucine-rich Repeat Variant"/>
    <property type="match status" value="1"/>
</dbReference>
<accession>A0A2P6S7R7</accession>
<evidence type="ECO:0000256" key="6">
    <source>
        <dbReference type="ARBA" id="ARBA00023242"/>
    </source>
</evidence>
<feature type="domain" description="Importin N-terminal" evidence="7">
    <location>
        <begin position="40"/>
        <end position="109"/>
    </location>
</feature>
<dbReference type="Gramene" id="PRQ54728">
    <property type="protein sequence ID" value="PRQ54728"/>
    <property type="gene ID" value="RchiOBHm_Chr1g0316911"/>
</dbReference>
<gene>
    <name evidence="8" type="ORF">RchiOBHm_Chr1g0316911</name>
</gene>
<organism evidence="8 9">
    <name type="scientific">Rosa chinensis</name>
    <name type="common">China rose</name>
    <dbReference type="NCBI Taxonomy" id="74649"/>
    <lineage>
        <taxon>Eukaryota</taxon>
        <taxon>Viridiplantae</taxon>
        <taxon>Streptophyta</taxon>
        <taxon>Embryophyta</taxon>
        <taxon>Tracheophyta</taxon>
        <taxon>Spermatophyta</taxon>
        <taxon>Magnoliopsida</taxon>
        <taxon>eudicotyledons</taxon>
        <taxon>Gunneridae</taxon>
        <taxon>Pentapetalae</taxon>
        <taxon>rosids</taxon>
        <taxon>fabids</taxon>
        <taxon>Rosales</taxon>
        <taxon>Rosaceae</taxon>
        <taxon>Rosoideae</taxon>
        <taxon>Rosoideae incertae sedis</taxon>
        <taxon>Rosa</taxon>
    </lineage>
</organism>
<keyword evidence="4" id="KW-0963">Cytoplasm</keyword>
<dbReference type="GO" id="GO:0006606">
    <property type="term" value="P:protein import into nucleus"/>
    <property type="evidence" value="ECO:0007669"/>
    <property type="project" value="TreeGrafter"/>
</dbReference>
<evidence type="ECO:0000256" key="2">
    <source>
        <dbReference type="ARBA" id="ARBA00004496"/>
    </source>
</evidence>
<name>A0A2P6S7R7_ROSCH</name>